<organism evidence="9 10">
    <name type="scientific">Actinomadura rudentiformis</name>
    <dbReference type="NCBI Taxonomy" id="359158"/>
    <lineage>
        <taxon>Bacteria</taxon>
        <taxon>Bacillati</taxon>
        <taxon>Actinomycetota</taxon>
        <taxon>Actinomycetes</taxon>
        <taxon>Streptosporangiales</taxon>
        <taxon>Thermomonosporaceae</taxon>
        <taxon>Actinomadura</taxon>
    </lineage>
</organism>
<dbReference type="OrthoDB" id="8452484at2"/>
<evidence type="ECO:0000256" key="6">
    <source>
        <dbReference type="ARBA" id="ARBA00023717"/>
    </source>
</evidence>
<feature type="compositionally biased region" description="Polar residues" evidence="8">
    <location>
        <begin position="24"/>
        <end position="33"/>
    </location>
</feature>
<gene>
    <name evidence="9" type="ORF">F8566_05275</name>
</gene>
<dbReference type="SUPFAM" id="SSF52096">
    <property type="entry name" value="ClpP/crotonase"/>
    <property type="match status" value="1"/>
</dbReference>
<dbReference type="GO" id="GO:0006635">
    <property type="term" value="P:fatty acid beta-oxidation"/>
    <property type="evidence" value="ECO:0007669"/>
    <property type="project" value="TreeGrafter"/>
</dbReference>
<name>A0A6H9YWL7_9ACTN</name>
<dbReference type="InterPro" id="IPR018376">
    <property type="entry name" value="Enoyl-CoA_hyd/isom_CS"/>
</dbReference>
<dbReference type="Gene3D" id="3.90.226.10">
    <property type="entry name" value="2-enoyl-CoA Hydratase, Chain A, domain 1"/>
    <property type="match status" value="1"/>
</dbReference>
<evidence type="ECO:0000313" key="10">
    <source>
        <dbReference type="Proteomes" id="UP000468735"/>
    </source>
</evidence>
<dbReference type="InterPro" id="IPR014748">
    <property type="entry name" value="Enoyl-CoA_hydra_C"/>
</dbReference>
<evidence type="ECO:0000256" key="7">
    <source>
        <dbReference type="RuleBase" id="RU003707"/>
    </source>
</evidence>
<dbReference type="InterPro" id="IPR001753">
    <property type="entry name" value="Enoyl-CoA_hydra/iso"/>
</dbReference>
<comment type="catalytic activity">
    <reaction evidence="6">
        <text>a 4-saturated-(3S)-3-hydroxyacyl-CoA = a (3E)-enoyl-CoA + H2O</text>
        <dbReference type="Rhea" id="RHEA:20724"/>
        <dbReference type="ChEBI" id="CHEBI:15377"/>
        <dbReference type="ChEBI" id="CHEBI:58521"/>
        <dbReference type="ChEBI" id="CHEBI:137480"/>
        <dbReference type="EC" id="4.2.1.17"/>
    </reaction>
</comment>
<dbReference type="Proteomes" id="UP000468735">
    <property type="component" value="Unassembled WGS sequence"/>
</dbReference>
<dbReference type="EC" id="4.2.1.17" evidence="2"/>
<evidence type="ECO:0000256" key="5">
    <source>
        <dbReference type="ARBA" id="ARBA00023709"/>
    </source>
</evidence>
<dbReference type="Gene3D" id="1.10.12.10">
    <property type="entry name" value="Lyase 2-enoyl-coa Hydratase, Chain A, domain 2"/>
    <property type="match status" value="1"/>
</dbReference>
<evidence type="ECO:0000313" key="9">
    <source>
        <dbReference type="EMBL" id="KAB2351637.1"/>
    </source>
</evidence>
<accession>A0A6H9YWL7</accession>
<dbReference type="CDD" id="cd06558">
    <property type="entry name" value="crotonase-like"/>
    <property type="match status" value="1"/>
</dbReference>
<comment type="catalytic activity">
    <reaction evidence="5">
        <text>a (3S)-3-hydroxyacyl-CoA = a (2E)-enoyl-CoA + H2O</text>
        <dbReference type="Rhea" id="RHEA:16105"/>
        <dbReference type="ChEBI" id="CHEBI:15377"/>
        <dbReference type="ChEBI" id="CHEBI:57318"/>
        <dbReference type="ChEBI" id="CHEBI:58856"/>
        <dbReference type="EC" id="4.2.1.17"/>
    </reaction>
</comment>
<dbReference type="GO" id="GO:0004300">
    <property type="term" value="F:enoyl-CoA hydratase activity"/>
    <property type="evidence" value="ECO:0007669"/>
    <property type="project" value="UniProtKB-EC"/>
</dbReference>
<dbReference type="FunFam" id="1.10.12.10:FF:000001">
    <property type="entry name" value="Probable enoyl-CoA hydratase, mitochondrial"/>
    <property type="match status" value="1"/>
</dbReference>
<evidence type="ECO:0000256" key="8">
    <source>
        <dbReference type="SAM" id="MobiDB-lite"/>
    </source>
</evidence>
<feature type="region of interest" description="Disordered" evidence="8">
    <location>
        <begin position="1"/>
        <end position="46"/>
    </location>
</feature>
<evidence type="ECO:0000256" key="2">
    <source>
        <dbReference type="ARBA" id="ARBA00012076"/>
    </source>
</evidence>
<comment type="caution">
    <text evidence="9">The sequence shown here is derived from an EMBL/GenBank/DDBJ whole genome shotgun (WGS) entry which is preliminary data.</text>
</comment>
<reference evidence="9 10" key="1">
    <citation type="submission" date="2019-09" db="EMBL/GenBank/DDBJ databases">
        <title>Actinomadura physcomitrii sp. nov., a novel actinomycete isolated from moss [Physcomitrium sphaericum (Ludw) Fuernr].</title>
        <authorList>
            <person name="Zhuang X."/>
            <person name="Liu C."/>
        </authorList>
    </citation>
    <scope>NUCLEOTIDE SEQUENCE [LARGE SCALE GENOMIC DNA]</scope>
    <source>
        <strain evidence="9 10">HMC1</strain>
    </source>
</reference>
<dbReference type="PROSITE" id="PS00166">
    <property type="entry name" value="ENOYL_COA_HYDRATASE"/>
    <property type="match status" value="1"/>
</dbReference>
<sequence>MSARRSAVSCSGGRSRSPYADSFTRPSNLTRGSWQCPAPPSDRARSRVARVDGVTLRRDEENEHVAEIVLDRPEALNALSTAMARRLAAVCAEVAADRSVRAVVLSAAGEKAFCVGADLKERNAMTDDEIMAQRPVFRAAFGGVLDLPQPVVAAVHGYALGGGCEFALSCDLIVADETAVFGLPEVGVGLVPGGGGTQLALRRLGPGRAADLVLTGRRLSIDEAQTYGLVDRRVPAGTVRNAARVLAGVIARNSPTAVRAAKRALRLGAGKDLPSALDLEENAWRTVAFSPDRREGIAAFNEKRTPDWPS</sequence>
<evidence type="ECO:0000256" key="3">
    <source>
        <dbReference type="ARBA" id="ARBA00023098"/>
    </source>
</evidence>
<comment type="similarity">
    <text evidence="1 7">Belongs to the enoyl-CoA hydratase/isomerase family.</text>
</comment>
<keyword evidence="4" id="KW-0456">Lyase</keyword>
<keyword evidence="3" id="KW-0443">Lipid metabolism</keyword>
<evidence type="ECO:0000256" key="4">
    <source>
        <dbReference type="ARBA" id="ARBA00023239"/>
    </source>
</evidence>
<keyword evidence="10" id="KW-1185">Reference proteome</keyword>
<evidence type="ECO:0000256" key="1">
    <source>
        <dbReference type="ARBA" id="ARBA00005254"/>
    </source>
</evidence>
<dbReference type="InterPro" id="IPR029045">
    <property type="entry name" value="ClpP/crotonase-like_dom_sf"/>
</dbReference>
<dbReference type="PANTHER" id="PTHR11941:SF169">
    <property type="entry name" value="(7AS)-7A-METHYL-1,5-DIOXO-2,3,5,6,7,7A-HEXAHYDRO-1H-INDENE-CARBOXYL-COA HYDROLASE"/>
    <property type="match status" value="1"/>
</dbReference>
<dbReference type="AlphaFoldDB" id="A0A6H9YWL7"/>
<protein>
    <recommendedName>
        <fullName evidence="2">enoyl-CoA hydratase</fullName>
        <ecNumber evidence="2">4.2.1.17</ecNumber>
    </recommendedName>
</protein>
<proteinExistence type="inferred from homology"/>
<dbReference type="FunFam" id="3.90.226.10:FF:000009">
    <property type="entry name" value="Carnitinyl-CoA dehydratase"/>
    <property type="match status" value="1"/>
</dbReference>
<dbReference type="EMBL" id="WBMT01000002">
    <property type="protein sequence ID" value="KAB2351637.1"/>
    <property type="molecule type" value="Genomic_DNA"/>
</dbReference>
<dbReference type="Pfam" id="PF00378">
    <property type="entry name" value="ECH_1"/>
    <property type="match status" value="1"/>
</dbReference>
<dbReference type="PANTHER" id="PTHR11941">
    <property type="entry name" value="ENOYL-COA HYDRATASE-RELATED"/>
    <property type="match status" value="1"/>
</dbReference>